<dbReference type="InterPro" id="IPR057326">
    <property type="entry name" value="KR_dom"/>
</dbReference>
<dbReference type="OrthoDB" id="9778690at2"/>
<feature type="domain" description="Ketosynthase family 3 (KS3)" evidence="11">
    <location>
        <begin position="2"/>
        <end position="402"/>
    </location>
</feature>
<comment type="pathway">
    <text evidence="1">Antibiotic biosynthesis.</text>
</comment>
<keyword evidence="4" id="KW-0808">Transferase</keyword>
<dbReference type="InterPro" id="IPR020841">
    <property type="entry name" value="PKS_Beta-ketoAc_synthase_dom"/>
</dbReference>
<evidence type="ECO:0000256" key="7">
    <source>
        <dbReference type="ARBA" id="ARBA00023315"/>
    </source>
</evidence>
<evidence type="ECO:0000256" key="3">
    <source>
        <dbReference type="ARBA" id="ARBA00022553"/>
    </source>
</evidence>
<dbReference type="InterPro" id="IPR049552">
    <property type="entry name" value="PKS_DH_N"/>
</dbReference>
<protein>
    <submittedName>
        <fullName evidence="13">Pimaricinolide synthase PimS1</fullName>
    </submittedName>
</protein>
<dbReference type="RefSeq" id="WP_107415833.1">
    <property type="nucleotide sequence ID" value="NZ_FRBI01000020.1"/>
</dbReference>
<dbReference type="InterPro" id="IPR006162">
    <property type="entry name" value="Ppantetheine_attach_site"/>
</dbReference>
<gene>
    <name evidence="13" type="ORF">SAMN05216499_12030</name>
</gene>
<feature type="region of interest" description="Disordered" evidence="9">
    <location>
        <begin position="636"/>
        <end position="656"/>
    </location>
</feature>
<feature type="region of interest" description="C-terminal hotdog fold" evidence="8">
    <location>
        <begin position="1668"/>
        <end position="1802"/>
    </location>
</feature>
<dbReference type="CDD" id="cd08956">
    <property type="entry name" value="KR_3_FAS_SDR_x"/>
    <property type="match status" value="2"/>
</dbReference>
<feature type="domain" description="Carrier" evidence="10">
    <location>
        <begin position="3868"/>
        <end position="3943"/>
    </location>
</feature>
<evidence type="ECO:0000256" key="1">
    <source>
        <dbReference type="ARBA" id="ARBA00004792"/>
    </source>
</evidence>
<feature type="region of interest" description="C-terminal hotdog fold" evidence="8">
    <location>
        <begin position="3338"/>
        <end position="3470"/>
    </location>
</feature>
<dbReference type="Pfam" id="PF21089">
    <property type="entry name" value="PKS_DH_N"/>
    <property type="match status" value="2"/>
</dbReference>
<dbReference type="SUPFAM" id="SSF51735">
    <property type="entry name" value="NAD(P)-binding Rossmann-fold domains"/>
    <property type="match status" value="4"/>
</dbReference>
<evidence type="ECO:0000313" key="14">
    <source>
        <dbReference type="Proteomes" id="UP000184111"/>
    </source>
</evidence>
<dbReference type="Gene3D" id="3.40.50.720">
    <property type="entry name" value="NAD(P)-binding Rossmann-like Domain"/>
    <property type="match status" value="2"/>
</dbReference>
<dbReference type="GO" id="GO:0004315">
    <property type="term" value="F:3-oxoacyl-[acyl-carrier-protein] synthase activity"/>
    <property type="evidence" value="ECO:0007669"/>
    <property type="project" value="InterPro"/>
</dbReference>
<feature type="region of interest" description="N-terminal hotdog fold" evidence="8">
    <location>
        <begin position="1542"/>
        <end position="1656"/>
    </location>
</feature>
<dbReference type="SMART" id="SM00825">
    <property type="entry name" value="PKS_KS"/>
    <property type="match status" value="3"/>
</dbReference>
<dbReference type="InterPro" id="IPR001227">
    <property type="entry name" value="Ac_transferase_dom_sf"/>
</dbReference>
<dbReference type="Proteomes" id="UP000184111">
    <property type="component" value="Unassembled WGS sequence"/>
</dbReference>
<dbReference type="SUPFAM" id="SSF53901">
    <property type="entry name" value="Thiolase-like"/>
    <property type="match status" value="3"/>
</dbReference>
<dbReference type="SUPFAM" id="SSF55048">
    <property type="entry name" value="Probable ACP-binding domain of malonyl-CoA ACP transacylase"/>
    <property type="match status" value="2"/>
</dbReference>
<dbReference type="InterPro" id="IPR020807">
    <property type="entry name" value="PKS_DH"/>
</dbReference>
<dbReference type="InterPro" id="IPR018201">
    <property type="entry name" value="Ketoacyl_synth_AS"/>
</dbReference>
<feature type="domain" description="PKS/mFAS DH" evidence="12">
    <location>
        <begin position="3208"/>
        <end position="3470"/>
    </location>
</feature>
<dbReference type="InterPro" id="IPR016035">
    <property type="entry name" value="Acyl_Trfase/lysoPLipase"/>
</dbReference>
<dbReference type="Pfam" id="PF00550">
    <property type="entry name" value="PP-binding"/>
    <property type="match status" value="3"/>
</dbReference>
<dbReference type="SUPFAM" id="SSF47336">
    <property type="entry name" value="ACP-like"/>
    <property type="match status" value="3"/>
</dbReference>
<dbReference type="InterPro" id="IPR016039">
    <property type="entry name" value="Thiolase-like"/>
</dbReference>
<name>A0A1M7NXX8_9ACTN</name>
<dbReference type="SMART" id="SM00826">
    <property type="entry name" value="PKS_DH"/>
    <property type="match status" value="2"/>
</dbReference>
<evidence type="ECO:0000259" key="12">
    <source>
        <dbReference type="PROSITE" id="PS52019"/>
    </source>
</evidence>
<dbReference type="SMART" id="SM00827">
    <property type="entry name" value="PKS_AT"/>
    <property type="match status" value="2"/>
</dbReference>
<feature type="active site" description="Proton donor; for dehydratase activity" evidence="8">
    <location>
        <position position="3395"/>
    </location>
</feature>
<dbReference type="GO" id="GO:0006633">
    <property type="term" value="P:fatty acid biosynthetic process"/>
    <property type="evidence" value="ECO:0007669"/>
    <property type="project" value="InterPro"/>
</dbReference>
<dbReference type="SMART" id="SM00823">
    <property type="entry name" value="PKS_PP"/>
    <property type="match status" value="3"/>
</dbReference>
<dbReference type="Pfam" id="PF16197">
    <property type="entry name" value="KAsynt_C_assoc"/>
    <property type="match status" value="3"/>
</dbReference>
<dbReference type="SMART" id="SM00822">
    <property type="entry name" value="PKS_KR"/>
    <property type="match status" value="2"/>
</dbReference>
<dbReference type="Gene3D" id="1.10.1200.10">
    <property type="entry name" value="ACP-like"/>
    <property type="match status" value="3"/>
</dbReference>
<dbReference type="SMART" id="SM01294">
    <property type="entry name" value="PKS_PP_betabranch"/>
    <property type="match status" value="2"/>
</dbReference>
<dbReference type="InterPro" id="IPR013968">
    <property type="entry name" value="PKS_KR"/>
</dbReference>
<feature type="domain" description="Carrier" evidence="10">
    <location>
        <begin position="2240"/>
        <end position="2315"/>
    </location>
</feature>
<feature type="domain" description="Ketosynthase family 3 (KS3)" evidence="11">
    <location>
        <begin position="663"/>
        <end position="1082"/>
    </location>
</feature>
<sequence>MTDGFAIIGMAARLPRANGPAEFWRLLSSGTDAVTDPPPGRPAARRGAFLDDITGFDAAFFGVFPREAAAMDPHQRLILELGWEALEQARLTAARLEGTQTGVFVAAPGEIAPASPPDRYTFTGRQRGMAANRLSYALGLNGPSLTVDTGQSSSLVAVHLAVQSLRGGECDLAIAGGASLMVAPDADSGLAEMGVLSPDARCHVFDSRANGFVRGEGGGLVVLKRLADALADGDPIAAVVAGSAVNNDGRTEGLTTPSAAAQQALIERACREARIDPGAVHYVELHGTGTAVGDPVEAAALGAALGTAPTRTAPLLVGSVKTNIGHLEAAAGIAGLLKAVLSLRNRQVPASLHFAEPNPAIPLTELNLAVNTASRPWPGGPAVAGVSSFGLGGTNCHVVLTEAPPVPASPAPSGPPVVPWVLSAKTPDALRGQARRLLDQAAGADPVDIGYSLAATRTAFPVRAVAFGRDRLELESALRTLIGGDLPAVVGPATEPLSAMAADFVAGAKVDWPAVYAGTGARPVDLPTYAFDRPTGPADRPSAPADRPAAAAPSRDADLIRVVRTEVAAQLGHGDADAVPRERSFKDLGFGSLSAVELAERLSAALGRQVEPTAVFDFPTPLALAAHLAEHVADDPAAGDASAGDRARAVPATRPAADDDAAADPIAIVGIGCRYPGGIASAADLWDVAAGGRDVISAFPTDRGWDLAALYDPDPDRAGTTYVREGGFISDVAGFDAAFFGISPGEALAMDPQQRLLLEVTWEALENAGVEPRSLAGSRTGTFVGMYGWDSSESVEGYRITGGLSGVASGRVAYALGLEGPAVTVDTACSSSLVAMHLACGSLRSGESDLVLAGGASVMATPRVFLEFARQRGLSPDARCKSFAAAADGTAWAEGVGVVVLERLSDARRNGHEVLALVRGSAMNQDGASNGLTAPNGPSQQRVIQAALADAGLSAADVDVVEAHGTGTALGDPIEAQAILATYGQGRPRGRQLLLGSLKSNIGHTQAAAGLAGVIKMVAAMRHGVVPATLHVDTPSPHVDWSSGAVRLATSAQDWPDTGQPRRAGVSSFGISGTNAHVVLEQAPAPSTAPPGEPRWPVVPWVLSARTEEALRGQAQRLLAHAGTYDAADIGRSLATTRSRFEHRAVVVGADSAGLTAGLSAVAAGLPAANVTYGRAEEDPGRTAFVFPGHGIQWLGMAAELLDSAPVFAARMADCARIIDPLVDWSLLETVREGADDSWLARVDIVQPALFAVLVSLAEQWRSLGVRPDAVVGTSQGEVAAACVAGALSLDDACRLIVARARLIAEQLPGAIVSVGAPEGVVAGRLIPGLSIAGVNGPNGTTVAGPADVLAAFIAELRAAEVPVRIVTPFASHSPLVDPLEGGFTDLLSFVRPAAGSVPVYSSVTGAAVAGEDLTAAYWYRNCRQPVAFQQTVEALLADGFTHFVECSPHPALGIHIEQTAELAGRAVTVVGSLRRDEGGPARLLASAAERYVRGGEVAWGPVFGGARQVPLPTYAFDRKRYWLEPKPRTDATALGLTAAEHPLVGAVAELPDTGAVLLTGRLSLATHGWLADHAAAGAVLLPATAFVELALRAGAESGRGDLRELVIHSPLVLPEEGAVDVRVVEDDGEVAIHSRGDGEWVTHARGELAAGEPADPGPLPEWPPAAATAVDLGDAYQRLAERGYAYGPAFRGLRALWRRGDEVFAEVALPEGADPAGFGLHPALLDAALHAALLTVAEQGLALPFAWADVRLLATGATALRVAITPSGQDEMALAAYDDSGRPVLTAGGVVLRRLSREQQAAVSRAAHAAAHRLLEVTWPPLASPRAIPVSVVGWDERDRAAPLPNVVVFRGAFGSDTAGFDAVAETHAATHHMLGVLQDWLADEGSADSVLLIATRGAVQPAGEGAPDPVAAAVWGLVRAAQVEAPGRFVLVDTDGDVDVATVVASGEPQVMIRSGVLRAPRLAPVQDTPGGGFDTSGPALITGGTGGLGSALARHLVTRHGVRKVVLASRQGPDAPGARELVAELTELGAEAQVVRCDVTDRDAVGRLVTPELTTVIHAAGVLDDGVVDALTPARMDTVLRPKADAAWYLHEATARTGAALVLFSSVLAVSGGPGQANYGAANAFLDALAASRHDRGLPSLSIGWGLWDRGAGMAGQLGDADLARLRRRGLTELPVDAGLALFDAALAQHRPHVVAMAVDRAALQVSAGIGELPAVLRDLAPARPQEAPATAVSAGADLLSLTRAAAALLLGRGDGGQIDPDRNFRDLGFDSLLAVELRNRLKTATGMTLPAGVVFDYPTPAALAGYLRDRADGRTGVAQERPAAVADGADPIVVVGMSCRFPGGIDSPEDLWEAVLDGRDAIGDFPTDRGWQVGGLSTRQGGFLADAAAFDAGFFGINPHEAAAMDPQQRLLLEVSWEAVERAGIAPESLAGSRTGVFAGIMAQEYGAGADDAAAGVEGYRLIGSQGSVASGRVAYALGLEGPAVTVDTACSSSLVAVHLAARSLWADECDLALVGAATVIGTPRVFVEFARQGGLGADGRCKSFGAGADGTGWSEGAGMLVLERMSRARERGDRVLAVVRGSAVNQDGASNGLTAPNGPSQQRVIRAALAAAGLSTADVDVLEAHGTGTVLGDPIEAEAVLATYGQGRPADRPLLLGSVKSNLGHTQAAAGVAGMIKMIGALNRGVVPPTLHADPPTPAVDWSSGAVALATEAADWPRTGRPRRAGVSAFGISGTNAHVILEQPPAQPESAAAQRDWPVLPLVLSARTEPALRGQAARLLAHLRADENLDPAAVATALVATRSRLPHRTVVTGTDRGELLDRLAEAAQAGPAEPVTGPVVFLFPGHGSQYARMGATLHAEFPAFATALDEVLAALDANLDRPLAELLFAAKGTPEAAVLQDRTEFTQPALFAIEVALFRLVESFGLRPDYLLGHSFGELAAAHVAGILTLPDAARLITARGRAMGALPPGVMVQIQAGADEIEPTLVPGVSIAALNAPDATVVSGTPDAVDRVIEVWRGRGRRSIKLRNRHAFHSAELDGRLGEFAEVARQVSYHPPTIPILSNVTGGPAGEGDLRSADYWMRHARGAVRFLPCVNALAELGARTFVEIGPGRALATLTAQSIPTPVVALPLLRRDLPEMASVLPALGELSSRGLPVDWRAVFGEPAGPFAQLPTYAFDRQRYWLRPQEPVAGAGLGFVAADHPVLTARMELADSGTVIWSGAVSRNAPGWLADHAVGGAVLAPGTLFAELALRACADLRATTVRELVVLAPLALPEQGRSTLQVVAQPTGEVVISARTDEPGAPWVVHARAQVAAADPGDPQKLVAWPPPGAEAIDPAGAYERLARQGYDYGPAFRGLRALWRDGDDVFAEIAAEVDPTGYGLHPALLDGALQAWLVGTGRGGTDVPFAWEDVVLHRAGAGGLRVRLSPAGRDGVSVAVCDQAGRPVLTAGSVRLRPMAESAGRLRELAWSPLASAPAAAVPESDVAVLDGFSTGADVVSSVHAATRTVLEALQAPTPRRLVIVTRGAVGLPGEDVADLAGAAVWGLVRSAQAEQPGRFVLVDTDGELDLPAVLAADQPHLLIRAGVPYTAQLAPLTGSPTGVSPFGPEGTVLVTGGTSGLGALFARHLVVEHGVRRLVLASRRGPAAPGASALRAELTGLGAEVEVVACDVSDRAAVSGLVTPELTAVVHAAGVLDDGVLGSLTPRRLSAVLAAKADAAWHLHEATRGSELTAFVLFSSVAGTLGSAGQANYAAANAFLDGLAAHRRAAGLPAVSIAWGLWAGQGGMTEHLGEADLARLRDRGLAAISESDGLAMFDAALTAPRAQVTAVTLRPPAPPNRQDDALRLRQELAGLDPDERRHRLGDLVNRKLAAVLGHPDGQAFDADRNFRDLGVDSLTAIELRNALAPLTDTPLPATAVFDYPTPAALTDHIHRILVAPEPDARPSRKELIETMDTEELIAAALGEGGPR</sequence>
<evidence type="ECO:0000256" key="9">
    <source>
        <dbReference type="SAM" id="MobiDB-lite"/>
    </source>
</evidence>
<keyword evidence="14" id="KW-1185">Reference proteome</keyword>
<evidence type="ECO:0000256" key="5">
    <source>
        <dbReference type="ARBA" id="ARBA00023194"/>
    </source>
</evidence>
<dbReference type="InterPro" id="IPR050091">
    <property type="entry name" value="PKS_NRPS_Biosynth_Enz"/>
</dbReference>
<dbReference type="Pfam" id="PF22953">
    <property type="entry name" value="SpnB_Rossmann"/>
    <property type="match status" value="2"/>
</dbReference>
<evidence type="ECO:0000256" key="8">
    <source>
        <dbReference type="PROSITE-ProRule" id="PRU01363"/>
    </source>
</evidence>
<dbReference type="GO" id="GO:0031177">
    <property type="term" value="F:phosphopantetheine binding"/>
    <property type="evidence" value="ECO:0007669"/>
    <property type="project" value="InterPro"/>
</dbReference>
<dbReference type="InterPro" id="IPR014031">
    <property type="entry name" value="Ketoacyl_synth_C"/>
</dbReference>
<dbReference type="GO" id="GO:0033068">
    <property type="term" value="P:macrolide biosynthetic process"/>
    <property type="evidence" value="ECO:0007669"/>
    <property type="project" value="UniProtKB-ARBA"/>
</dbReference>
<dbReference type="EMBL" id="FRBI01000020">
    <property type="protein sequence ID" value="SHN08502.1"/>
    <property type="molecule type" value="Genomic_DNA"/>
</dbReference>
<dbReference type="InterPro" id="IPR049551">
    <property type="entry name" value="PKS_DH_C"/>
</dbReference>
<dbReference type="Gene3D" id="3.40.366.10">
    <property type="entry name" value="Malonyl-Coenzyme A Acyl Carrier Protein, domain 2"/>
    <property type="match status" value="2"/>
</dbReference>
<dbReference type="Pfam" id="PF02801">
    <property type="entry name" value="Ketoacyl-synt_C"/>
    <property type="match status" value="3"/>
</dbReference>
<reference evidence="13 14" key="1">
    <citation type="submission" date="2016-11" db="EMBL/GenBank/DDBJ databases">
        <authorList>
            <person name="Jaros S."/>
            <person name="Januszkiewicz K."/>
            <person name="Wedrychowicz H."/>
        </authorList>
    </citation>
    <scope>NUCLEOTIDE SEQUENCE [LARGE SCALE GENOMIC DNA]</scope>
    <source>
        <strain evidence="13 14">CGMCC 4.2025</strain>
    </source>
</reference>
<keyword evidence="6" id="KW-0511">Multifunctional enzyme</keyword>
<dbReference type="FunFam" id="1.10.1200.10:FF:000007">
    <property type="entry name" value="Probable polyketide synthase pks17"/>
    <property type="match status" value="1"/>
</dbReference>
<dbReference type="Gene3D" id="3.40.47.10">
    <property type="match status" value="3"/>
</dbReference>
<dbReference type="InterPro" id="IPR014043">
    <property type="entry name" value="Acyl_transferase_dom"/>
</dbReference>
<dbReference type="InterPro" id="IPR042104">
    <property type="entry name" value="PKS_dehydratase_sf"/>
</dbReference>
<dbReference type="GO" id="GO:0004312">
    <property type="term" value="F:fatty acid synthase activity"/>
    <property type="evidence" value="ECO:0007669"/>
    <property type="project" value="TreeGrafter"/>
</dbReference>
<dbReference type="STRING" id="310782.SAMN05216499_12030"/>
<dbReference type="Pfam" id="PF08659">
    <property type="entry name" value="KR"/>
    <property type="match status" value="2"/>
</dbReference>
<feature type="region of interest" description="Disordered" evidence="9">
    <location>
        <begin position="532"/>
        <end position="555"/>
    </location>
</feature>
<keyword evidence="3" id="KW-0597">Phosphoprotein</keyword>
<dbReference type="PANTHER" id="PTHR43775:SF51">
    <property type="entry name" value="INACTIVE PHENOLPHTHIOCEROL SYNTHESIS POLYKETIDE SYNTHASE TYPE I PKS1-RELATED"/>
    <property type="match status" value="1"/>
</dbReference>
<keyword evidence="2" id="KW-0596">Phosphopantetheine</keyword>
<evidence type="ECO:0000256" key="4">
    <source>
        <dbReference type="ARBA" id="ARBA00022679"/>
    </source>
</evidence>
<dbReference type="InterPro" id="IPR016036">
    <property type="entry name" value="Malonyl_transacylase_ACP-bd"/>
</dbReference>
<evidence type="ECO:0000259" key="11">
    <source>
        <dbReference type="PROSITE" id="PS52004"/>
    </source>
</evidence>
<dbReference type="InterPro" id="IPR032821">
    <property type="entry name" value="PKS_assoc"/>
</dbReference>
<dbReference type="InterPro" id="IPR055123">
    <property type="entry name" value="SpnB-like_Rossmann"/>
</dbReference>
<dbReference type="InterPro" id="IPR014030">
    <property type="entry name" value="Ketoacyl_synth_N"/>
</dbReference>
<evidence type="ECO:0000259" key="10">
    <source>
        <dbReference type="PROSITE" id="PS50075"/>
    </source>
</evidence>
<feature type="domain" description="Carrier" evidence="10">
    <location>
        <begin position="557"/>
        <end position="632"/>
    </location>
</feature>
<dbReference type="Gene3D" id="3.10.129.110">
    <property type="entry name" value="Polyketide synthase dehydratase"/>
    <property type="match status" value="2"/>
</dbReference>
<dbReference type="InterPro" id="IPR049900">
    <property type="entry name" value="PKS_mFAS_DH"/>
</dbReference>
<evidence type="ECO:0000256" key="2">
    <source>
        <dbReference type="ARBA" id="ARBA00022450"/>
    </source>
</evidence>
<keyword evidence="5" id="KW-0045">Antibiotic biosynthesis</keyword>
<feature type="region of interest" description="N-terminal hotdog fold" evidence="8">
    <location>
        <begin position="3208"/>
        <end position="3326"/>
    </location>
</feature>
<dbReference type="PROSITE" id="PS00012">
    <property type="entry name" value="PHOSPHOPANTETHEINE"/>
    <property type="match status" value="2"/>
</dbReference>
<proteinExistence type="predicted"/>
<dbReference type="SUPFAM" id="SSF52151">
    <property type="entry name" value="FabD/lysophospholipase-like"/>
    <property type="match status" value="2"/>
</dbReference>
<feature type="domain" description="Ketosynthase family 3 (KS3)" evidence="11">
    <location>
        <begin position="2333"/>
        <end position="2748"/>
    </location>
</feature>
<dbReference type="InterPro" id="IPR020806">
    <property type="entry name" value="PKS_PP-bd"/>
</dbReference>
<dbReference type="PROSITE" id="PS00606">
    <property type="entry name" value="KS3_1"/>
    <property type="match status" value="2"/>
</dbReference>
<dbReference type="Pfam" id="PF14765">
    <property type="entry name" value="PS-DH"/>
    <property type="match status" value="2"/>
</dbReference>
<feature type="compositionally biased region" description="Low complexity" evidence="9">
    <location>
        <begin position="537"/>
        <end position="554"/>
    </location>
</feature>
<dbReference type="Pfam" id="PF00698">
    <property type="entry name" value="Acyl_transf_1"/>
    <property type="match status" value="2"/>
</dbReference>
<dbReference type="Gene3D" id="3.30.70.3290">
    <property type="match status" value="3"/>
</dbReference>
<dbReference type="InterPro" id="IPR036736">
    <property type="entry name" value="ACP-like_sf"/>
</dbReference>
<dbReference type="InterPro" id="IPR009081">
    <property type="entry name" value="PP-bd_ACP"/>
</dbReference>
<accession>A0A1M7NXX8</accession>
<dbReference type="InterPro" id="IPR036291">
    <property type="entry name" value="NAD(P)-bd_dom_sf"/>
</dbReference>
<feature type="active site" description="Proton acceptor; for dehydratase activity" evidence="8">
    <location>
        <position position="1574"/>
    </location>
</feature>
<dbReference type="FunFam" id="3.40.47.10:FF:000019">
    <property type="entry name" value="Polyketide synthase type I"/>
    <property type="match status" value="2"/>
</dbReference>
<dbReference type="CDD" id="cd00833">
    <property type="entry name" value="PKS"/>
    <property type="match status" value="3"/>
</dbReference>
<dbReference type="PROSITE" id="PS52004">
    <property type="entry name" value="KS3_2"/>
    <property type="match status" value="3"/>
</dbReference>
<dbReference type="Pfam" id="PF00109">
    <property type="entry name" value="ketoacyl-synt"/>
    <property type="match status" value="3"/>
</dbReference>
<dbReference type="PROSITE" id="PS52019">
    <property type="entry name" value="PKS_MFAS_DH"/>
    <property type="match status" value="2"/>
</dbReference>
<feature type="active site" description="Proton donor; for dehydratase activity" evidence="8">
    <location>
        <position position="1727"/>
    </location>
</feature>
<dbReference type="PANTHER" id="PTHR43775">
    <property type="entry name" value="FATTY ACID SYNTHASE"/>
    <property type="match status" value="1"/>
</dbReference>
<feature type="domain" description="PKS/mFAS DH" evidence="12">
    <location>
        <begin position="1542"/>
        <end position="1802"/>
    </location>
</feature>
<feature type="active site" description="Proton acceptor; for dehydratase activity" evidence="8">
    <location>
        <position position="3240"/>
    </location>
</feature>
<organism evidence="13 14">
    <name type="scientific">Actinacidiphila paucisporea</name>
    <dbReference type="NCBI Taxonomy" id="310782"/>
    <lineage>
        <taxon>Bacteria</taxon>
        <taxon>Bacillati</taxon>
        <taxon>Actinomycetota</taxon>
        <taxon>Actinomycetes</taxon>
        <taxon>Kitasatosporales</taxon>
        <taxon>Streptomycetaceae</taxon>
        <taxon>Actinacidiphila</taxon>
    </lineage>
</organism>
<evidence type="ECO:0000256" key="6">
    <source>
        <dbReference type="ARBA" id="ARBA00023268"/>
    </source>
</evidence>
<dbReference type="PROSITE" id="PS50075">
    <property type="entry name" value="CARRIER"/>
    <property type="match status" value="3"/>
</dbReference>
<evidence type="ECO:0000313" key="13">
    <source>
        <dbReference type="EMBL" id="SHN08502.1"/>
    </source>
</evidence>
<keyword evidence="7" id="KW-0012">Acyltransferase</keyword>